<sequence length="281" mass="30685">MTAQSISDYPYTSAKPTGMVGAVVSEKGSSWSMFHNPAGIVEIDKIHFSIGNAKLYGFNWLSYNQMNCYLSTPLIGKIGIAISQLKTQNGKITLSEEQTLSIAQGFLLQQDKNSHLSIGYTANFIQWNLGESAGLNGDGTDGMKLGNLNTTTFDFGLLASLRSKYRFGVFMKNIFSSAMGAGSSRQILPRRINLGITYSPISNFSSSIMSEKLLGRDDLQLKGSISYKLNSNFELFAGVQANPNRFGMGTSITFIGQEISYGIITHPVLPITQQLNLIIFP</sequence>
<gene>
    <name evidence="1" type="ORF">METZ01_LOCUS247645</name>
</gene>
<protein>
    <recommendedName>
        <fullName evidence="2">DUF5723 domain-containing protein</fullName>
    </recommendedName>
</protein>
<dbReference type="EMBL" id="UINC01065291">
    <property type="protein sequence ID" value="SVB94791.1"/>
    <property type="molecule type" value="Genomic_DNA"/>
</dbReference>
<name>A0A382I7X6_9ZZZZ</name>
<dbReference type="Gene3D" id="2.40.160.60">
    <property type="entry name" value="Outer membrane protein transport protein (OMPP1/FadL/TodX)"/>
    <property type="match status" value="1"/>
</dbReference>
<evidence type="ECO:0000313" key="1">
    <source>
        <dbReference type="EMBL" id="SVB94791.1"/>
    </source>
</evidence>
<accession>A0A382I7X6</accession>
<reference evidence="1" key="1">
    <citation type="submission" date="2018-05" db="EMBL/GenBank/DDBJ databases">
        <authorList>
            <person name="Lanie J.A."/>
            <person name="Ng W.-L."/>
            <person name="Kazmierczak K.M."/>
            <person name="Andrzejewski T.M."/>
            <person name="Davidsen T.M."/>
            <person name="Wayne K.J."/>
            <person name="Tettelin H."/>
            <person name="Glass J.I."/>
            <person name="Rusch D."/>
            <person name="Podicherti R."/>
            <person name="Tsui H.-C.T."/>
            <person name="Winkler M.E."/>
        </authorList>
    </citation>
    <scope>NUCLEOTIDE SEQUENCE</scope>
</reference>
<organism evidence="1">
    <name type="scientific">marine metagenome</name>
    <dbReference type="NCBI Taxonomy" id="408172"/>
    <lineage>
        <taxon>unclassified sequences</taxon>
        <taxon>metagenomes</taxon>
        <taxon>ecological metagenomes</taxon>
    </lineage>
</organism>
<dbReference type="AlphaFoldDB" id="A0A382I7X6"/>
<evidence type="ECO:0008006" key="2">
    <source>
        <dbReference type="Google" id="ProtNLM"/>
    </source>
</evidence>
<proteinExistence type="predicted"/>